<dbReference type="InterPro" id="IPR017452">
    <property type="entry name" value="GPCR_Rhodpsn_7TM"/>
</dbReference>
<feature type="domain" description="G-protein coupled receptors family 1 profile" evidence="11">
    <location>
        <begin position="34"/>
        <end position="379"/>
    </location>
</feature>
<reference evidence="12 13" key="1">
    <citation type="submission" date="2015-01" db="EMBL/GenBank/DDBJ databases">
        <title>Evolution of Trichinella species and genotypes.</title>
        <authorList>
            <person name="Korhonen P.K."/>
            <person name="Edoardo P."/>
            <person name="Giuseppe L.R."/>
            <person name="Gasser R.B."/>
        </authorList>
    </citation>
    <scope>NUCLEOTIDE SEQUENCE [LARGE SCALE GENOMIC DNA]</scope>
    <source>
        <strain evidence="12">ISS417</strain>
    </source>
</reference>
<keyword evidence="6 10" id="KW-0472">Membrane</keyword>
<dbReference type="SUPFAM" id="SSF81321">
    <property type="entry name" value="Family A G protein-coupled receptor-like"/>
    <property type="match status" value="1"/>
</dbReference>
<evidence type="ECO:0000256" key="4">
    <source>
        <dbReference type="ARBA" id="ARBA00022989"/>
    </source>
</evidence>
<evidence type="ECO:0000256" key="6">
    <source>
        <dbReference type="ARBA" id="ARBA00023136"/>
    </source>
</evidence>
<evidence type="ECO:0000256" key="8">
    <source>
        <dbReference type="ARBA" id="ARBA00023224"/>
    </source>
</evidence>
<feature type="transmembrane region" description="Helical" evidence="10">
    <location>
        <begin position="23"/>
        <end position="44"/>
    </location>
</feature>
<evidence type="ECO:0000256" key="1">
    <source>
        <dbReference type="ARBA" id="ARBA00004651"/>
    </source>
</evidence>
<organism evidence="12 13">
    <name type="scientific">Trichinella murrelli</name>
    <dbReference type="NCBI Taxonomy" id="144512"/>
    <lineage>
        <taxon>Eukaryota</taxon>
        <taxon>Metazoa</taxon>
        <taxon>Ecdysozoa</taxon>
        <taxon>Nematoda</taxon>
        <taxon>Enoplea</taxon>
        <taxon>Dorylaimia</taxon>
        <taxon>Trichinellida</taxon>
        <taxon>Trichinellidae</taxon>
        <taxon>Trichinella</taxon>
    </lineage>
</organism>
<feature type="transmembrane region" description="Helical" evidence="10">
    <location>
        <begin position="92"/>
        <end position="113"/>
    </location>
</feature>
<evidence type="ECO:0000259" key="11">
    <source>
        <dbReference type="PROSITE" id="PS50262"/>
    </source>
</evidence>
<dbReference type="PANTHER" id="PTHR24248:SF151">
    <property type="entry name" value="TYRAMINE RECEPTOR TYRA-2"/>
    <property type="match status" value="1"/>
</dbReference>
<dbReference type="Gene3D" id="1.20.1070.10">
    <property type="entry name" value="Rhodopsin 7-helix transmembrane proteins"/>
    <property type="match status" value="1"/>
</dbReference>
<evidence type="ECO:0000256" key="9">
    <source>
        <dbReference type="RuleBase" id="RU000688"/>
    </source>
</evidence>
<keyword evidence="3 9" id="KW-0812">Transmembrane</keyword>
<dbReference type="CDD" id="cd14967">
    <property type="entry name" value="7tmA_amine_R-like"/>
    <property type="match status" value="1"/>
</dbReference>
<comment type="similarity">
    <text evidence="9">Belongs to the G-protein coupled receptor 1 family.</text>
</comment>
<name>A0A0V0UGS2_9BILA</name>
<dbReference type="PROSITE" id="PS50262">
    <property type="entry name" value="G_PROTEIN_RECEP_F1_2"/>
    <property type="match status" value="1"/>
</dbReference>
<gene>
    <name evidence="12" type="primary">Htr1a</name>
    <name evidence="12" type="ORF">T05_1858</name>
</gene>
<keyword evidence="8 9" id="KW-0807">Transducer</keyword>
<dbReference type="EMBL" id="JYDJ01000008">
    <property type="protein sequence ID" value="KRX50264.1"/>
    <property type="molecule type" value="Genomic_DNA"/>
</dbReference>
<evidence type="ECO:0000256" key="7">
    <source>
        <dbReference type="ARBA" id="ARBA00023170"/>
    </source>
</evidence>
<dbReference type="Pfam" id="PF00001">
    <property type="entry name" value="7tm_1"/>
    <property type="match status" value="1"/>
</dbReference>
<evidence type="ECO:0000256" key="3">
    <source>
        <dbReference type="ARBA" id="ARBA00022692"/>
    </source>
</evidence>
<sequence>MNEVNASNGTSISVVNLVVKAGLLVPLFLWTAGSNFIILLSILYSRRLRTMSNLLICSLVASDFLLGSIVLPISATYAILEYWPFGNIGCTLWISSDVLLCSSSIWNLCTVAVDRYASIIMPVRYIKHRSPRVAAVLISIVWAFASLVSIAPLFGLSGGEYQGRIVLDVNTNTVQCHLIDNISYVLFSATTSFYIPLSIIIFCYFKIYKAIIRLLQRQERRKNLTVMAENSLTTKFRNNSVFPLDTAKVNSDVDKSRACTATEVHSLPHKSASNCTLQRFSDDQGVSYIGSTYLKSSLRDNTNISLQSLKKSYRYKQALLRQRRHTKILGIVTGCFIICWLPFFVIYTLKGFKFETNETFEIFCTWLGYANSALNPLIYTFFNEEIRNAVANLFFCKCK</sequence>
<keyword evidence="2" id="KW-1003">Cell membrane</keyword>
<dbReference type="SMART" id="SM01381">
    <property type="entry name" value="7TM_GPCR_Srsx"/>
    <property type="match status" value="1"/>
</dbReference>
<dbReference type="OrthoDB" id="5957871at2759"/>
<keyword evidence="4 10" id="KW-1133">Transmembrane helix</keyword>
<dbReference type="AlphaFoldDB" id="A0A0V0UGS2"/>
<accession>A0A0V0UGS2</accession>
<keyword evidence="13" id="KW-1185">Reference proteome</keyword>
<evidence type="ECO:0000313" key="13">
    <source>
        <dbReference type="Proteomes" id="UP000055048"/>
    </source>
</evidence>
<dbReference type="Proteomes" id="UP000055048">
    <property type="component" value="Unassembled WGS sequence"/>
</dbReference>
<keyword evidence="7 9" id="KW-0675">Receptor</keyword>
<dbReference type="InterPro" id="IPR000276">
    <property type="entry name" value="GPCR_Rhodpsn"/>
</dbReference>
<feature type="transmembrane region" description="Helical" evidence="10">
    <location>
        <begin position="133"/>
        <end position="154"/>
    </location>
</feature>
<dbReference type="GO" id="GO:0004930">
    <property type="term" value="F:G protein-coupled receptor activity"/>
    <property type="evidence" value="ECO:0007669"/>
    <property type="project" value="UniProtKB-KW"/>
</dbReference>
<comment type="caution">
    <text evidence="12">The sequence shown here is derived from an EMBL/GenBank/DDBJ whole genome shotgun (WGS) entry which is preliminary data.</text>
</comment>
<dbReference type="GO" id="GO:0005886">
    <property type="term" value="C:plasma membrane"/>
    <property type="evidence" value="ECO:0007669"/>
    <property type="project" value="UniProtKB-SubCell"/>
</dbReference>
<keyword evidence="5 9" id="KW-0297">G-protein coupled receptor</keyword>
<dbReference type="STRING" id="144512.A0A0V0UGS2"/>
<evidence type="ECO:0000256" key="10">
    <source>
        <dbReference type="SAM" id="Phobius"/>
    </source>
</evidence>
<dbReference type="PROSITE" id="PS00237">
    <property type="entry name" value="G_PROTEIN_RECEP_F1_1"/>
    <property type="match status" value="1"/>
</dbReference>
<evidence type="ECO:0000256" key="2">
    <source>
        <dbReference type="ARBA" id="ARBA00022475"/>
    </source>
</evidence>
<proteinExistence type="inferred from homology"/>
<dbReference type="PANTHER" id="PTHR24248">
    <property type="entry name" value="ADRENERGIC RECEPTOR-RELATED G-PROTEIN COUPLED RECEPTOR"/>
    <property type="match status" value="1"/>
</dbReference>
<feature type="transmembrane region" description="Helical" evidence="10">
    <location>
        <begin position="193"/>
        <end position="212"/>
    </location>
</feature>
<feature type="transmembrane region" description="Helical" evidence="10">
    <location>
        <begin position="328"/>
        <end position="349"/>
    </location>
</feature>
<feature type="transmembrane region" description="Helical" evidence="10">
    <location>
        <begin position="56"/>
        <end position="80"/>
    </location>
</feature>
<protein>
    <submittedName>
        <fullName evidence="12">5-hydroxytryptamine receptor 1A</fullName>
    </submittedName>
</protein>
<evidence type="ECO:0000313" key="12">
    <source>
        <dbReference type="EMBL" id="KRX50264.1"/>
    </source>
</evidence>
<evidence type="ECO:0000256" key="5">
    <source>
        <dbReference type="ARBA" id="ARBA00023040"/>
    </source>
</evidence>
<comment type="subcellular location">
    <subcellularLocation>
        <location evidence="1">Cell membrane</location>
        <topology evidence="1">Multi-pass membrane protein</topology>
    </subcellularLocation>
</comment>
<dbReference type="PRINTS" id="PR00237">
    <property type="entry name" value="GPCRRHODOPSN"/>
</dbReference>